<reference evidence="1" key="2">
    <citation type="submission" date="2010-02" db="EMBL/GenBank/DDBJ databases">
        <authorList>
            <person name="Genoscope - CEA"/>
        </authorList>
    </citation>
    <scope>NUCLEOTIDE SEQUENCE</scope>
    <source>
        <strain evidence="1">CFBP2957</strain>
        <plasmid evidence="1">RCFBPv3_mp</plasmid>
    </source>
</reference>
<dbReference type="EMBL" id="FP885907">
    <property type="protein sequence ID" value="CBJ53438.1"/>
    <property type="molecule type" value="Genomic_DNA"/>
</dbReference>
<name>D8P3F2_RALSL</name>
<sequence length="64" mass="7247">MARIGRPETPQRIRFLAKFAIGAPGDCWRWTAATHPQGYDIAARFNVSASAVGLIKRRERWAHL</sequence>
<gene>
    <name evidence="1" type="ORF">RCFBP_mp20008</name>
</gene>
<accession>D8P3F2</accession>
<dbReference type="AlphaFoldDB" id="D8P3F2"/>
<keyword evidence="1" id="KW-0614">Plasmid</keyword>
<protein>
    <submittedName>
        <fullName evidence="1">Uncharacterized protein</fullName>
    </submittedName>
</protein>
<proteinExistence type="predicted"/>
<evidence type="ECO:0000313" key="1">
    <source>
        <dbReference type="EMBL" id="CBJ53438.1"/>
    </source>
</evidence>
<geneLocation type="plasmid" evidence="1">
    <name>RCFBPv3_mp</name>
</geneLocation>
<organism evidence="1">
    <name type="scientific">Ralstonia solanacearum CFBP2957</name>
    <dbReference type="NCBI Taxonomy" id="859656"/>
    <lineage>
        <taxon>Bacteria</taxon>
        <taxon>Pseudomonadati</taxon>
        <taxon>Pseudomonadota</taxon>
        <taxon>Betaproteobacteria</taxon>
        <taxon>Burkholderiales</taxon>
        <taxon>Burkholderiaceae</taxon>
        <taxon>Ralstonia</taxon>
        <taxon>Ralstonia solanacearum species complex</taxon>
    </lineage>
</organism>
<reference evidence="1" key="1">
    <citation type="journal article" date="2010" name="BMC Genomics">
        <title>Genomes of three tomato pathogens within the Ralstonia solanacearum species complex reveal significant evolutionary divergence.</title>
        <authorList>
            <person name="Remenant B."/>
            <person name="Coupat-Goutaland B."/>
            <person name="Guidot A."/>
            <person name="Cellier G."/>
            <person name="Wicker E."/>
            <person name="Allen C."/>
            <person name="Fegan M."/>
            <person name="Pruvost O."/>
            <person name="Elbaz M."/>
            <person name="Calteau A."/>
            <person name="Salvignol G."/>
            <person name="Mornico D."/>
            <person name="Mangenot S."/>
            <person name="Barbe V."/>
            <person name="Medigue C."/>
            <person name="Prior P."/>
        </authorList>
    </citation>
    <scope>NUCLEOTIDE SEQUENCE [LARGE SCALE GENOMIC DNA]</scope>
    <source>
        <strain evidence="1">CFBP2957</strain>
        <plasmid evidence="1">RCFBPv3_mp</plasmid>
    </source>
</reference>